<name>A0ACC2JPD3_9PEZI</name>
<evidence type="ECO:0000313" key="2">
    <source>
        <dbReference type="Proteomes" id="UP001153332"/>
    </source>
</evidence>
<proteinExistence type="predicted"/>
<evidence type="ECO:0000313" key="1">
    <source>
        <dbReference type="EMBL" id="KAJ8129335.1"/>
    </source>
</evidence>
<reference evidence="1" key="1">
    <citation type="submission" date="2022-12" db="EMBL/GenBank/DDBJ databases">
        <title>Genome Sequence of Lasiodiplodia mahajangana.</title>
        <authorList>
            <person name="Buettner E."/>
        </authorList>
    </citation>
    <scope>NUCLEOTIDE SEQUENCE</scope>
    <source>
        <strain evidence="1">VT137</strain>
    </source>
</reference>
<organism evidence="1 2">
    <name type="scientific">Lasiodiplodia mahajangana</name>
    <dbReference type="NCBI Taxonomy" id="1108764"/>
    <lineage>
        <taxon>Eukaryota</taxon>
        <taxon>Fungi</taxon>
        <taxon>Dikarya</taxon>
        <taxon>Ascomycota</taxon>
        <taxon>Pezizomycotina</taxon>
        <taxon>Dothideomycetes</taxon>
        <taxon>Dothideomycetes incertae sedis</taxon>
        <taxon>Botryosphaeriales</taxon>
        <taxon>Botryosphaeriaceae</taxon>
        <taxon>Lasiodiplodia</taxon>
    </lineage>
</organism>
<protein>
    <submittedName>
        <fullName evidence="1">Uncharacterized protein</fullName>
    </submittedName>
</protein>
<sequence>MPFFVDDARPFRSLAGIFLFWKAYLLAIALGSGVSPAYDTSILASFGVPKGDKLEPLIGIFVANISHLLSAFVLYKLSLTVSKNSKLSLISAMLHILSPAGLFLSAPYNESPYALLSFMGYLFFAKAVLSDGRTLAHSVSLVASGLWFGFAVNFRSNGTLNGILFAMELLHEVSLPPTWSSIQRRLALIAGGSAVAVGFVAPQVIAYRTYCYDVAESELRPWCTRRLPSIYTFVQERYWNVGFLRYWTPGNIPLFLLAGPMLYILTKSGTNFLLNPGVLNPGTQRTPTSKYQVGFLGSMALTQLILTGLAITTYHVQIITRISSGYPLWYWWLARLLSDSKTAGTGRNIVLFMIMYASVQGALFSSFLPPA</sequence>
<comment type="caution">
    <text evidence="1">The sequence shown here is derived from an EMBL/GenBank/DDBJ whole genome shotgun (WGS) entry which is preliminary data.</text>
</comment>
<gene>
    <name evidence="1" type="ORF">O1611_g4297</name>
</gene>
<dbReference type="Proteomes" id="UP001153332">
    <property type="component" value="Unassembled WGS sequence"/>
</dbReference>
<dbReference type="EMBL" id="JAPUUL010000793">
    <property type="protein sequence ID" value="KAJ8129335.1"/>
    <property type="molecule type" value="Genomic_DNA"/>
</dbReference>
<keyword evidence="2" id="KW-1185">Reference proteome</keyword>
<accession>A0ACC2JPD3</accession>